<sequence length="113" mass="13445">MYTKEQRLIDSAISEIEEMTENMLEIQYLLKNMIDKPVKRLNNQYNHIDELGDSIKSQTVRDDLFKYKHRGGAHRDQVLSAYLQRTEYSLQGCKETLTILEKEKQRLSQKHDK</sequence>
<dbReference type="Proteomes" id="UP000006299">
    <property type="component" value="Plasmid pKLC4"/>
</dbReference>
<dbReference type="KEGG" id="lcn:C270_08551"/>
<dbReference type="PATRIC" id="fig|1229758.3.peg.1676"/>
<geneLocation type="plasmid" evidence="1 2">
    <name>pKLC4</name>
</geneLocation>
<name>K0DCI0_LEUCJ</name>
<gene>
    <name evidence="1" type="ordered locus">C270_08551</name>
</gene>
<keyword evidence="1" id="KW-0614">Plasmid</keyword>
<dbReference type="HOGENOM" id="CLU_2130413_0_0_9"/>
<accession>K0DCI0</accession>
<proteinExistence type="predicted"/>
<dbReference type="AlphaFoldDB" id="K0DCI0"/>
<evidence type="ECO:0000313" key="1">
    <source>
        <dbReference type="EMBL" id="AFT82585.1"/>
    </source>
</evidence>
<organism evidence="1 2">
    <name type="scientific">Leuconostoc carnosum (strain JB16)</name>
    <dbReference type="NCBI Taxonomy" id="1229758"/>
    <lineage>
        <taxon>Bacteria</taxon>
        <taxon>Bacillati</taxon>
        <taxon>Bacillota</taxon>
        <taxon>Bacilli</taxon>
        <taxon>Lactobacillales</taxon>
        <taxon>Lactobacillaceae</taxon>
        <taxon>Leuconostoc</taxon>
    </lineage>
</organism>
<keyword evidence="2" id="KW-1185">Reference proteome</keyword>
<protein>
    <submittedName>
        <fullName evidence="1">Uncharacterized protein</fullName>
    </submittedName>
</protein>
<dbReference type="RefSeq" id="WP_015007079.1">
    <property type="nucleotide sequence ID" value="NC_018699.1"/>
</dbReference>
<reference evidence="1 2" key="1">
    <citation type="journal article" date="2012" name="J. Bacteriol.">
        <title>Complete genome sequence of Leuconostoc carnosum strain JB16, isolated from Kimchi.</title>
        <authorList>
            <person name="Jung J.Y."/>
            <person name="Lee S.H."/>
            <person name="Jeon C.O."/>
        </authorList>
    </citation>
    <scope>NUCLEOTIDE SEQUENCE [LARGE SCALE GENOMIC DNA]</scope>
    <source>
        <strain evidence="1 2">JB16</strain>
        <plasmid evidence="1 2">pKLC4</plasmid>
    </source>
</reference>
<dbReference type="EMBL" id="CP003855">
    <property type="protein sequence ID" value="AFT82585.1"/>
    <property type="molecule type" value="Genomic_DNA"/>
</dbReference>
<evidence type="ECO:0000313" key="2">
    <source>
        <dbReference type="Proteomes" id="UP000006299"/>
    </source>
</evidence>